<gene>
    <name evidence="1" type="ORF">IPOD504_LOCUS2395</name>
</gene>
<accession>A0ABN8HZN2</accession>
<dbReference type="Gene3D" id="2.20.25.240">
    <property type="match status" value="1"/>
</dbReference>
<dbReference type="EMBL" id="OW152824">
    <property type="protein sequence ID" value="CAH2040229.1"/>
    <property type="molecule type" value="Genomic_DNA"/>
</dbReference>
<keyword evidence="2" id="KW-1185">Reference proteome</keyword>
<evidence type="ECO:0000313" key="2">
    <source>
        <dbReference type="Proteomes" id="UP000837857"/>
    </source>
</evidence>
<reference evidence="1" key="1">
    <citation type="submission" date="2022-03" db="EMBL/GenBank/DDBJ databases">
        <authorList>
            <person name="Martin H S."/>
        </authorList>
    </citation>
    <scope>NUCLEOTIDE SEQUENCE</scope>
</reference>
<name>A0ABN8HZN2_9NEOP</name>
<sequence>MLVNPNMTLVKEPGTHVHPPKTPCFVNSHTSHLHGGIIGQQLSTDYKVQSLKISPLANSLRFVKFSDLKSFKSKVGQRWRCTYDCKAYILISNDGCIIKSMAHHSHPPPRNYTYCFGFKSRMGQRWRCSAGCRAYVMVSESGKLIKDIGVHTHMPQVYHVTADGKYIKV</sequence>
<organism evidence="1 2">
    <name type="scientific">Iphiclides podalirius</name>
    <name type="common">scarce swallowtail</name>
    <dbReference type="NCBI Taxonomy" id="110791"/>
    <lineage>
        <taxon>Eukaryota</taxon>
        <taxon>Metazoa</taxon>
        <taxon>Ecdysozoa</taxon>
        <taxon>Arthropoda</taxon>
        <taxon>Hexapoda</taxon>
        <taxon>Insecta</taxon>
        <taxon>Pterygota</taxon>
        <taxon>Neoptera</taxon>
        <taxon>Endopterygota</taxon>
        <taxon>Lepidoptera</taxon>
        <taxon>Glossata</taxon>
        <taxon>Ditrysia</taxon>
        <taxon>Papilionoidea</taxon>
        <taxon>Papilionidae</taxon>
        <taxon>Papilioninae</taxon>
        <taxon>Iphiclides</taxon>
    </lineage>
</organism>
<dbReference type="Proteomes" id="UP000837857">
    <property type="component" value="Chromosome 12"/>
</dbReference>
<proteinExistence type="predicted"/>
<protein>
    <recommendedName>
        <fullName evidence="3">Modifier of mdg4</fullName>
    </recommendedName>
</protein>
<evidence type="ECO:0008006" key="3">
    <source>
        <dbReference type="Google" id="ProtNLM"/>
    </source>
</evidence>
<feature type="non-terminal residue" evidence="1">
    <location>
        <position position="169"/>
    </location>
</feature>
<evidence type="ECO:0000313" key="1">
    <source>
        <dbReference type="EMBL" id="CAH2040229.1"/>
    </source>
</evidence>